<reference evidence="3 4" key="1">
    <citation type="submission" date="2020-08" db="EMBL/GenBank/DDBJ databases">
        <title>Sequencing the genomes of 1000 actinobacteria strains.</title>
        <authorList>
            <person name="Klenk H.-P."/>
        </authorList>
    </citation>
    <scope>NUCLEOTIDE SEQUENCE [LARGE SCALE GENOMIC DNA]</scope>
    <source>
        <strain evidence="3 4">DSM 45886</strain>
    </source>
</reference>
<feature type="transmembrane region" description="Helical" evidence="2">
    <location>
        <begin position="290"/>
        <end position="312"/>
    </location>
</feature>
<comment type="caution">
    <text evidence="3">The sequence shown here is derived from an EMBL/GenBank/DDBJ whole genome shotgun (WGS) entry which is preliminary data.</text>
</comment>
<evidence type="ECO:0000313" key="4">
    <source>
        <dbReference type="Proteomes" id="UP000578819"/>
    </source>
</evidence>
<dbReference type="EMBL" id="JACHJW010000001">
    <property type="protein sequence ID" value="MBB4959359.1"/>
    <property type="molecule type" value="Genomic_DNA"/>
</dbReference>
<dbReference type="RefSeq" id="WP_184535304.1">
    <property type="nucleotide sequence ID" value="NZ_JACHJW010000001.1"/>
</dbReference>
<proteinExistence type="predicted"/>
<evidence type="ECO:0000256" key="2">
    <source>
        <dbReference type="SAM" id="Phobius"/>
    </source>
</evidence>
<protein>
    <recommendedName>
        <fullName evidence="5">DUF3068 domain-containing protein</fullName>
    </recommendedName>
</protein>
<feature type="region of interest" description="Disordered" evidence="1">
    <location>
        <begin position="318"/>
        <end position="363"/>
    </location>
</feature>
<accession>A0A7W7WQ16</accession>
<dbReference type="InterPro" id="IPR021424">
    <property type="entry name" value="PorA"/>
</dbReference>
<sequence length="363" mass="39504">MKRLVGAALFGVGVLLAIFAIGLPAYVAPAVTQLPYDLEKSTSVAEASGAQFLQIKSGQATVESGALRTTVEVLPRARQTKDKMTGKLEGNAVVWEVYQAVRRVDNEELINAYSTELALDRRSGAAAAWDGAWLKDGTDLAPDYSGQVYKFPFGTEKKSYLAYDRDLRRSLPAEFKEETTINGVRAYRFEQVVPEQQVHVAEESVKLLLSKFAPGATSGQVFYRTTRTFWIEPVTGLYLDFRDQPHKELRPNVGSPTVLLDADFRYTKETVTSSSNRAAENAQKISLVTFWLPVILGVLGLIAIVVGLLLVLRGPRDGAARHRQPEPDQTPVGARAGAAGAADRDTAVLPSVGSEADGRPPSR</sequence>
<evidence type="ECO:0000313" key="3">
    <source>
        <dbReference type="EMBL" id="MBB4959359.1"/>
    </source>
</evidence>
<dbReference type="Proteomes" id="UP000578819">
    <property type="component" value="Unassembled WGS sequence"/>
</dbReference>
<evidence type="ECO:0000256" key="1">
    <source>
        <dbReference type="SAM" id="MobiDB-lite"/>
    </source>
</evidence>
<keyword evidence="2" id="KW-0472">Membrane</keyword>
<keyword evidence="2" id="KW-1133">Transmembrane helix</keyword>
<evidence type="ECO:0008006" key="5">
    <source>
        <dbReference type="Google" id="ProtNLM"/>
    </source>
</evidence>
<name>A0A7W7WQ16_9ACTN</name>
<keyword evidence="2" id="KW-0812">Transmembrane</keyword>
<organism evidence="3 4">
    <name type="scientific">Micromonospora polyrhachis</name>
    <dbReference type="NCBI Taxonomy" id="1282883"/>
    <lineage>
        <taxon>Bacteria</taxon>
        <taxon>Bacillati</taxon>
        <taxon>Actinomycetota</taxon>
        <taxon>Actinomycetes</taxon>
        <taxon>Micromonosporales</taxon>
        <taxon>Micromonosporaceae</taxon>
        <taxon>Micromonospora</taxon>
    </lineage>
</organism>
<gene>
    <name evidence="3" type="ORF">FHR38_003092</name>
</gene>
<dbReference type="AlphaFoldDB" id="A0A7W7WQ16"/>
<dbReference type="Pfam" id="PF11271">
    <property type="entry name" value="PorA"/>
    <property type="match status" value="1"/>
</dbReference>
<keyword evidence="4" id="KW-1185">Reference proteome</keyword>